<keyword evidence="2" id="KW-1185">Reference proteome</keyword>
<dbReference type="InParanoid" id="G0QPR7"/>
<proteinExistence type="predicted"/>
<evidence type="ECO:0000313" key="2">
    <source>
        <dbReference type="Proteomes" id="UP000008983"/>
    </source>
</evidence>
<dbReference type="EMBL" id="GL983575">
    <property type="protein sequence ID" value="EGR32782.1"/>
    <property type="molecule type" value="Genomic_DNA"/>
</dbReference>
<sequence>MKIGKKNIRKMNINRNIFKIKFQKIQKFVNKNQEKRKIQQFFQKINGKKMKKKQKINIRLKLKLRKMKFSNKINLQENQRRKLKIKTKKNKVIWRKYLKNLRLIIKIIQKKQTRNLIRKKIKIYFCQNNLRKKIASQIFKQINQIQNWILQINQLLLKIRKFKMHLEKQKKQK</sequence>
<dbReference type="Proteomes" id="UP000008983">
    <property type="component" value="Unassembled WGS sequence"/>
</dbReference>
<reference evidence="1 2" key="1">
    <citation type="submission" date="2011-07" db="EMBL/GenBank/DDBJ databases">
        <authorList>
            <person name="Coyne R."/>
            <person name="Brami D."/>
            <person name="Johnson J."/>
            <person name="Hostetler J."/>
            <person name="Hannick L."/>
            <person name="Clark T."/>
            <person name="Cassidy-Hanley D."/>
            <person name="Inman J."/>
        </authorList>
    </citation>
    <scope>NUCLEOTIDE SEQUENCE [LARGE SCALE GENOMIC DNA]</scope>
    <source>
        <strain evidence="1 2">G5</strain>
    </source>
</reference>
<dbReference type="GeneID" id="14908940"/>
<protein>
    <submittedName>
        <fullName evidence="1">Uncharacterized protein</fullName>
    </submittedName>
</protein>
<dbReference type="RefSeq" id="XP_004036768.1">
    <property type="nucleotide sequence ID" value="XM_004036720.1"/>
</dbReference>
<dbReference type="AlphaFoldDB" id="G0QPR7"/>
<accession>G0QPR7</accession>
<organism evidence="1 2">
    <name type="scientific">Ichthyophthirius multifiliis</name>
    <name type="common">White spot disease agent</name>
    <name type="synonym">Ich</name>
    <dbReference type="NCBI Taxonomy" id="5932"/>
    <lineage>
        <taxon>Eukaryota</taxon>
        <taxon>Sar</taxon>
        <taxon>Alveolata</taxon>
        <taxon>Ciliophora</taxon>
        <taxon>Intramacronucleata</taxon>
        <taxon>Oligohymenophorea</taxon>
        <taxon>Hymenostomatida</taxon>
        <taxon>Ophryoglenina</taxon>
        <taxon>Ichthyophthirius</taxon>
    </lineage>
</organism>
<name>G0QPR7_ICHMU</name>
<evidence type="ECO:0000313" key="1">
    <source>
        <dbReference type="EMBL" id="EGR32782.1"/>
    </source>
</evidence>
<gene>
    <name evidence="1" type="ORF">IMG5_070640</name>
</gene>